<keyword evidence="6" id="KW-1185">Reference proteome</keyword>
<dbReference type="PROSITE" id="PS00041">
    <property type="entry name" value="HTH_ARAC_FAMILY_1"/>
    <property type="match status" value="1"/>
</dbReference>
<evidence type="ECO:0000256" key="3">
    <source>
        <dbReference type="ARBA" id="ARBA00023163"/>
    </source>
</evidence>
<dbReference type="PROSITE" id="PS01124">
    <property type="entry name" value="HTH_ARAC_FAMILY_2"/>
    <property type="match status" value="1"/>
</dbReference>
<feature type="domain" description="HTH araC/xylS-type" evidence="4">
    <location>
        <begin position="162"/>
        <end position="264"/>
    </location>
</feature>
<dbReference type="GO" id="GO:0003700">
    <property type="term" value="F:DNA-binding transcription factor activity"/>
    <property type="evidence" value="ECO:0007669"/>
    <property type="project" value="InterPro"/>
</dbReference>
<evidence type="ECO:0000256" key="1">
    <source>
        <dbReference type="ARBA" id="ARBA00023015"/>
    </source>
</evidence>
<dbReference type="Proteomes" id="UP000245202">
    <property type="component" value="Unassembled WGS sequence"/>
</dbReference>
<evidence type="ECO:0000259" key="4">
    <source>
        <dbReference type="PROSITE" id="PS01124"/>
    </source>
</evidence>
<comment type="caution">
    <text evidence="5">The sequence shown here is derived from an EMBL/GenBank/DDBJ whole genome shotgun (WGS) entry which is preliminary data.</text>
</comment>
<gene>
    <name evidence="5" type="ORF">PAT3040_05960</name>
</gene>
<dbReference type="InterPro" id="IPR009057">
    <property type="entry name" value="Homeodomain-like_sf"/>
</dbReference>
<organism evidence="5 6">
    <name type="scientific">Paenibacillus agaridevorans</name>
    <dbReference type="NCBI Taxonomy" id="171404"/>
    <lineage>
        <taxon>Bacteria</taxon>
        <taxon>Bacillati</taxon>
        <taxon>Bacillota</taxon>
        <taxon>Bacilli</taxon>
        <taxon>Bacillales</taxon>
        <taxon>Paenibacillaceae</taxon>
        <taxon>Paenibacillus</taxon>
    </lineage>
</organism>
<evidence type="ECO:0000256" key="2">
    <source>
        <dbReference type="ARBA" id="ARBA00023125"/>
    </source>
</evidence>
<dbReference type="InterPro" id="IPR018060">
    <property type="entry name" value="HTH_AraC"/>
</dbReference>
<proteinExistence type="predicted"/>
<dbReference type="SMART" id="SM00342">
    <property type="entry name" value="HTH_ARAC"/>
    <property type="match status" value="1"/>
</dbReference>
<dbReference type="RefSeq" id="WP_258235228.1">
    <property type="nucleotide sequence ID" value="NZ_BDQX01000384.1"/>
</dbReference>
<dbReference type="InterPro" id="IPR018062">
    <property type="entry name" value="HTH_AraC-typ_CS"/>
</dbReference>
<keyword evidence="1" id="KW-0805">Transcription regulation</keyword>
<evidence type="ECO:0000313" key="6">
    <source>
        <dbReference type="Proteomes" id="UP000245202"/>
    </source>
</evidence>
<sequence>MVERDQFQEPNLIYHVYIKDAVQFQKTHDTYDHWALFIVESGSFEYRLGEQSGNAVQGDMVLCPPDLTFYRSTDGLSFHLIGFHWLTATNEVDLDPLTFPYTGKLRLMNNKRLVSTIAQLREASYLKSNVVLPYKKHLLRDLLYTLQIELYDQNLNQLYTEDPLLQLVVHKIKQNAEFGVSLKSIAYEIGISQVQLTRLFKQEFRISPNTYATNLRMDKVKKLLINSSLTLEQISEHCGFTDEHHLSKSFKKQFGINPSAYRKTYQV</sequence>
<dbReference type="InterPro" id="IPR037923">
    <property type="entry name" value="HTH-like"/>
</dbReference>
<dbReference type="Pfam" id="PF12833">
    <property type="entry name" value="HTH_18"/>
    <property type="match status" value="1"/>
</dbReference>
<dbReference type="AlphaFoldDB" id="A0A2R5EWT4"/>
<dbReference type="PANTHER" id="PTHR43280">
    <property type="entry name" value="ARAC-FAMILY TRANSCRIPTIONAL REGULATOR"/>
    <property type="match status" value="1"/>
</dbReference>
<protein>
    <submittedName>
        <fullName evidence="5">AraC family transcriptional regulator</fullName>
    </submittedName>
</protein>
<dbReference type="EMBL" id="BDQX01000384">
    <property type="protein sequence ID" value="GBG11172.1"/>
    <property type="molecule type" value="Genomic_DNA"/>
</dbReference>
<keyword evidence="3" id="KW-0804">Transcription</keyword>
<reference evidence="5 6" key="1">
    <citation type="submission" date="2017-08" db="EMBL/GenBank/DDBJ databases">
        <title>Substantial Increase in Enzyme Production by Combined Drug-Resistance Mutations in Paenibacillus agaridevorans.</title>
        <authorList>
            <person name="Tanaka Y."/>
            <person name="Funane K."/>
            <person name="Hosaka T."/>
            <person name="Shiwa Y."/>
            <person name="Fujita N."/>
            <person name="Miyazaki T."/>
            <person name="Yoshikawa H."/>
            <person name="Murakami K."/>
            <person name="Kasahara K."/>
            <person name="Inaoka T."/>
            <person name="Hiraga Y."/>
            <person name="Ochi K."/>
        </authorList>
    </citation>
    <scope>NUCLEOTIDE SEQUENCE [LARGE SCALE GENOMIC DNA]</scope>
    <source>
        <strain evidence="5 6">T-3040</strain>
    </source>
</reference>
<dbReference type="PANTHER" id="PTHR43280:SF2">
    <property type="entry name" value="HTH-TYPE TRANSCRIPTIONAL REGULATOR EXSA"/>
    <property type="match status" value="1"/>
</dbReference>
<dbReference type="Gene3D" id="1.10.10.60">
    <property type="entry name" value="Homeodomain-like"/>
    <property type="match status" value="1"/>
</dbReference>
<name>A0A2R5EWT4_9BACL</name>
<evidence type="ECO:0000313" key="5">
    <source>
        <dbReference type="EMBL" id="GBG11172.1"/>
    </source>
</evidence>
<dbReference type="SUPFAM" id="SSF46689">
    <property type="entry name" value="Homeodomain-like"/>
    <property type="match status" value="2"/>
</dbReference>
<dbReference type="SUPFAM" id="SSF51215">
    <property type="entry name" value="Regulatory protein AraC"/>
    <property type="match status" value="1"/>
</dbReference>
<accession>A0A2R5EWT4</accession>
<dbReference type="GO" id="GO:0043565">
    <property type="term" value="F:sequence-specific DNA binding"/>
    <property type="evidence" value="ECO:0007669"/>
    <property type="project" value="InterPro"/>
</dbReference>
<keyword evidence="2" id="KW-0238">DNA-binding</keyword>